<name>A0A0F9L6I6_9ZZZZ</name>
<protein>
    <submittedName>
        <fullName evidence="1">Uncharacterized protein</fullName>
    </submittedName>
</protein>
<proteinExistence type="predicted"/>
<comment type="caution">
    <text evidence="1">The sequence shown here is derived from an EMBL/GenBank/DDBJ whole genome shotgun (WGS) entry which is preliminary data.</text>
</comment>
<gene>
    <name evidence="1" type="ORF">LCGC14_1251490</name>
</gene>
<evidence type="ECO:0000313" key="1">
    <source>
        <dbReference type="EMBL" id="KKM89168.1"/>
    </source>
</evidence>
<organism evidence="1">
    <name type="scientific">marine sediment metagenome</name>
    <dbReference type="NCBI Taxonomy" id="412755"/>
    <lineage>
        <taxon>unclassified sequences</taxon>
        <taxon>metagenomes</taxon>
        <taxon>ecological metagenomes</taxon>
    </lineage>
</organism>
<dbReference type="EMBL" id="LAZR01006860">
    <property type="protein sequence ID" value="KKM89168.1"/>
    <property type="molecule type" value="Genomic_DNA"/>
</dbReference>
<reference evidence="1" key="1">
    <citation type="journal article" date="2015" name="Nature">
        <title>Complex archaea that bridge the gap between prokaryotes and eukaryotes.</title>
        <authorList>
            <person name="Spang A."/>
            <person name="Saw J.H."/>
            <person name="Jorgensen S.L."/>
            <person name="Zaremba-Niedzwiedzka K."/>
            <person name="Martijn J."/>
            <person name="Lind A.E."/>
            <person name="van Eijk R."/>
            <person name="Schleper C."/>
            <person name="Guy L."/>
            <person name="Ettema T.J."/>
        </authorList>
    </citation>
    <scope>NUCLEOTIDE SEQUENCE</scope>
</reference>
<accession>A0A0F9L6I6</accession>
<sequence>MKEPLYDFACSDTFRDHELWWQGEGLYSEPRERFPIEPPVQEDDLRERITLLENWLGELEETSHTHSHKKKDDYIIQ</sequence>
<dbReference type="AlphaFoldDB" id="A0A0F9L6I6"/>